<evidence type="ECO:0000256" key="1">
    <source>
        <dbReference type="SAM" id="Phobius"/>
    </source>
</evidence>
<reference evidence="2 3" key="2">
    <citation type="journal article" date="2018" name="New Phytol.">
        <title>High intraspecific genome diversity in the model arbuscular mycorrhizal symbiont Rhizophagus irregularis.</title>
        <authorList>
            <person name="Chen E.C.H."/>
            <person name="Morin E."/>
            <person name="Beaudet D."/>
            <person name="Noel J."/>
            <person name="Yildirir G."/>
            <person name="Ndikumana S."/>
            <person name="Charron P."/>
            <person name="St-Onge C."/>
            <person name="Giorgi J."/>
            <person name="Kruger M."/>
            <person name="Marton T."/>
            <person name="Ropars J."/>
            <person name="Grigoriev I.V."/>
            <person name="Hainaut M."/>
            <person name="Henrissat B."/>
            <person name="Roux C."/>
            <person name="Martin F."/>
            <person name="Corradi N."/>
        </authorList>
    </citation>
    <scope>NUCLEOTIDE SEQUENCE [LARGE SCALE GENOMIC DNA]</scope>
    <source>
        <strain evidence="2 3">DAOM 197198</strain>
    </source>
</reference>
<proteinExistence type="predicted"/>
<protein>
    <submittedName>
        <fullName evidence="2">Uncharacterized protein</fullName>
    </submittedName>
</protein>
<evidence type="ECO:0000313" key="3">
    <source>
        <dbReference type="Proteomes" id="UP000018888"/>
    </source>
</evidence>
<sequence length="57" mass="7021">MLCMLCSRYLFPQIRVLISDILMVIHIIKFFIYIFNAHLFISLSTEYMEPKMRYYLH</sequence>
<keyword evidence="1" id="KW-0812">Transmembrane</keyword>
<keyword evidence="1" id="KW-1133">Transmembrane helix</keyword>
<name>A0A2P4PIV1_RHIID</name>
<comment type="caution">
    <text evidence="2">The sequence shown here is derived from an EMBL/GenBank/DDBJ whole genome shotgun (WGS) entry which is preliminary data.</text>
</comment>
<organism evidence="2 3">
    <name type="scientific">Rhizophagus irregularis (strain DAOM 181602 / DAOM 197198 / MUCL 43194)</name>
    <name type="common">Arbuscular mycorrhizal fungus</name>
    <name type="synonym">Glomus intraradices</name>
    <dbReference type="NCBI Taxonomy" id="747089"/>
    <lineage>
        <taxon>Eukaryota</taxon>
        <taxon>Fungi</taxon>
        <taxon>Fungi incertae sedis</taxon>
        <taxon>Mucoromycota</taxon>
        <taxon>Glomeromycotina</taxon>
        <taxon>Glomeromycetes</taxon>
        <taxon>Glomerales</taxon>
        <taxon>Glomeraceae</taxon>
        <taxon>Rhizophagus</taxon>
    </lineage>
</organism>
<dbReference type="Proteomes" id="UP000018888">
    <property type="component" value="Unassembled WGS sequence"/>
</dbReference>
<keyword evidence="3" id="KW-1185">Reference proteome</keyword>
<feature type="transmembrane region" description="Helical" evidence="1">
    <location>
        <begin position="21"/>
        <end position="41"/>
    </location>
</feature>
<reference evidence="2 3" key="1">
    <citation type="journal article" date="2013" name="Proc. Natl. Acad. Sci. U.S.A.">
        <title>Genome of an arbuscular mycorrhizal fungus provides insight into the oldest plant symbiosis.</title>
        <authorList>
            <person name="Tisserant E."/>
            <person name="Malbreil M."/>
            <person name="Kuo A."/>
            <person name="Kohler A."/>
            <person name="Symeonidi A."/>
            <person name="Balestrini R."/>
            <person name="Charron P."/>
            <person name="Duensing N."/>
            <person name="Frei Dit Frey N."/>
            <person name="Gianinazzi-Pearson V."/>
            <person name="Gilbert L.B."/>
            <person name="Handa Y."/>
            <person name="Herr J.R."/>
            <person name="Hijri M."/>
            <person name="Koul R."/>
            <person name="Kawaguchi M."/>
            <person name="Krajinski F."/>
            <person name="Lammers P.J."/>
            <person name="Masclaux F.G."/>
            <person name="Murat C."/>
            <person name="Morin E."/>
            <person name="Ndikumana S."/>
            <person name="Pagni M."/>
            <person name="Petitpierre D."/>
            <person name="Requena N."/>
            <person name="Rosikiewicz P."/>
            <person name="Riley R."/>
            <person name="Saito K."/>
            <person name="San Clemente H."/>
            <person name="Shapiro H."/>
            <person name="van Tuinen D."/>
            <person name="Becard G."/>
            <person name="Bonfante P."/>
            <person name="Paszkowski U."/>
            <person name="Shachar-Hill Y.Y."/>
            <person name="Tuskan G.A."/>
            <person name="Young P.W."/>
            <person name="Sanders I.R."/>
            <person name="Henrissat B."/>
            <person name="Rensing S.A."/>
            <person name="Grigoriev I.V."/>
            <person name="Corradi N."/>
            <person name="Roux C."/>
            <person name="Martin F."/>
        </authorList>
    </citation>
    <scope>NUCLEOTIDE SEQUENCE [LARGE SCALE GENOMIC DNA]</scope>
    <source>
        <strain evidence="2 3">DAOM 197198</strain>
    </source>
</reference>
<gene>
    <name evidence="2" type="ORF">GLOIN_2v1667511</name>
</gene>
<dbReference type="EMBL" id="AUPC02000217">
    <property type="protein sequence ID" value="POG65298.1"/>
    <property type="molecule type" value="Genomic_DNA"/>
</dbReference>
<keyword evidence="1" id="KW-0472">Membrane</keyword>
<dbReference type="AlphaFoldDB" id="A0A2P4PIV1"/>
<evidence type="ECO:0000313" key="2">
    <source>
        <dbReference type="EMBL" id="POG65298.1"/>
    </source>
</evidence>
<accession>A0A2P4PIV1</accession>